<accession>A0A5E4MN12</accession>
<organism evidence="9 10">
    <name type="scientific">Cinara cedri</name>
    <dbReference type="NCBI Taxonomy" id="506608"/>
    <lineage>
        <taxon>Eukaryota</taxon>
        <taxon>Metazoa</taxon>
        <taxon>Ecdysozoa</taxon>
        <taxon>Arthropoda</taxon>
        <taxon>Hexapoda</taxon>
        <taxon>Insecta</taxon>
        <taxon>Pterygota</taxon>
        <taxon>Neoptera</taxon>
        <taxon>Paraneoptera</taxon>
        <taxon>Hemiptera</taxon>
        <taxon>Sternorrhyncha</taxon>
        <taxon>Aphidomorpha</taxon>
        <taxon>Aphidoidea</taxon>
        <taxon>Aphididae</taxon>
        <taxon>Lachninae</taxon>
        <taxon>Cinara</taxon>
    </lineage>
</organism>
<evidence type="ECO:0000256" key="4">
    <source>
        <dbReference type="ARBA" id="ARBA00022638"/>
    </source>
</evidence>
<dbReference type="EC" id="3.2.1.17" evidence="2"/>
<dbReference type="PROSITE" id="PS51909">
    <property type="entry name" value="LYSOZYME_I"/>
    <property type="match status" value="1"/>
</dbReference>
<feature type="disulfide bond" evidence="7">
    <location>
        <begin position="47"/>
        <end position="53"/>
    </location>
</feature>
<feature type="disulfide bond" evidence="7">
    <location>
        <begin position="96"/>
        <end position="102"/>
    </location>
</feature>
<dbReference type="EMBL" id="CABPRJ010000536">
    <property type="protein sequence ID" value="VVC30740.1"/>
    <property type="molecule type" value="Genomic_DNA"/>
</dbReference>
<dbReference type="InterPro" id="IPR008597">
    <property type="entry name" value="Invert_lysozyme"/>
</dbReference>
<dbReference type="CDD" id="cd16890">
    <property type="entry name" value="lyz_i"/>
    <property type="match status" value="1"/>
</dbReference>
<evidence type="ECO:0000256" key="2">
    <source>
        <dbReference type="ARBA" id="ARBA00012732"/>
    </source>
</evidence>
<feature type="disulfide bond" evidence="7">
    <location>
        <begin position="59"/>
        <end position="64"/>
    </location>
</feature>
<name>A0A5E4MN12_9HEMI</name>
<feature type="disulfide bond" evidence="7">
    <location>
        <begin position="42"/>
        <end position="126"/>
    </location>
</feature>
<feature type="signal peptide" evidence="8">
    <location>
        <begin position="1"/>
        <end position="24"/>
    </location>
</feature>
<dbReference type="InterPro" id="IPR018247">
    <property type="entry name" value="EF_Hand_1_Ca_BS"/>
</dbReference>
<evidence type="ECO:0000256" key="6">
    <source>
        <dbReference type="ARBA" id="ARBA00023295"/>
    </source>
</evidence>
<proteinExistence type="predicted"/>
<protein>
    <recommendedName>
        <fullName evidence="2">lysozyme</fullName>
        <ecNumber evidence="2">3.2.1.17</ecNumber>
    </recommendedName>
</protein>
<dbReference type="PROSITE" id="PS00018">
    <property type="entry name" value="EF_HAND_1"/>
    <property type="match status" value="1"/>
</dbReference>
<dbReference type="GO" id="GO:0042742">
    <property type="term" value="P:defense response to bacterium"/>
    <property type="evidence" value="ECO:0007669"/>
    <property type="project" value="UniProtKB-KW"/>
</dbReference>
<feature type="chain" id="PRO_5022808514" description="lysozyme" evidence="8">
    <location>
        <begin position="25"/>
        <end position="195"/>
    </location>
</feature>
<evidence type="ECO:0000256" key="1">
    <source>
        <dbReference type="ARBA" id="ARBA00000632"/>
    </source>
</evidence>
<keyword evidence="4" id="KW-0081">Bacteriolytic enzyme</keyword>
<keyword evidence="10" id="KW-1185">Reference proteome</keyword>
<reference evidence="9 10" key="1">
    <citation type="submission" date="2019-08" db="EMBL/GenBank/DDBJ databases">
        <authorList>
            <person name="Alioto T."/>
            <person name="Alioto T."/>
            <person name="Gomez Garrido J."/>
        </authorList>
    </citation>
    <scope>NUCLEOTIDE SEQUENCE [LARGE SCALE GENOMIC DNA]</scope>
</reference>
<evidence type="ECO:0000313" key="9">
    <source>
        <dbReference type="EMBL" id="VVC30740.1"/>
    </source>
</evidence>
<keyword evidence="7" id="KW-1015">Disulfide bond</keyword>
<dbReference type="Pfam" id="PF05497">
    <property type="entry name" value="Destabilase"/>
    <property type="match status" value="1"/>
</dbReference>
<dbReference type="Gene3D" id="1.10.530.10">
    <property type="match status" value="1"/>
</dbReference>
<evidence type="ECO:0000256" key="3">
    <source>
        <dbReference type="ARBA" id="ARBA00022529"/>
    </source>
</evidence>
<dbReference type="OrthoDB" id="6337871at2759"/>
<evidence type="ECO:0000313" key="10">
    <source>
        <dbReference type="Proteomes" id="UP000325440"/>
    </source>
</evidence>
<dbReference type="GO" id="GO:0003796">
    <property type="term" value="F:lysozyme activity"/>
    <property type="evidence" value="ECO:0007669"/>
    <property type="project" value="UniProtKB-EC"/>
</dbReference>
<evidence type="ECO:0000256" key="8">
    <source>
        <dbReference type="SAM" id="SignalP"/>
    </source>
</evidence>
<dbReference type="GO" id="GO:0031640">
    <property type="term" value="P:killing of cells of another organism"/>
    <property type="evidence" value="ECO:0007669"/>
    <property type="project" value="UniProtKB-KW"/>
</dbReference>
<comment type="catalytic activity">
    <reaction evidence="1">
        <text>Hydrolysis of (1-&gt;4)-beta-linkages between N-acetylmuramic acid and N-acetyl-D-glucosamine residues in a peptidoglycan and between N-acetyl-D-glucosamine residues in chitodextrins.</text>
        <dbReference type="EC" id="3.2.1.17"/>
    </reaction>
</comment>
<keyword evidence="6" id="KW-0326">Glycosidase</keyword>
<keyword evidence="8" id="KW-0732">Signal</keyword>
<sequence>MAVRLFSATLVCFTTLYFCGLNDAHPQTTLTLSTKKQITESCLGCICEAISSCDLNQTCSGDVCGPFRITWAYWSDSGSPVLQGESPQDQLAYPRCTNDPTCAKKATINYLTRFAQDCNGDGIIDCLDYASIHKLGGYGCSGPLDNEYKTKFSSCFNKNNLPNNGQAYVLPSVDEKGLQITTTEEIHELDLRIPI</sequence>
<dbReference type="Proteomes" id="UP000325440">
    <property type="component" value="Unassembled WGS sequence"/>
</dbReference>
<gene>
    <name evidence="9" type="ORF">CINCED_3A007272</name>
</gene>
<keyword evidence="3" id="KW-0929">Antimicrobial</keyword>
<dbReference type="PANTHER" id="PTHR11195">
    <property type="entry name" value="DESTABILASE-RELATED"/>
    <property type="match status" value="1"/>
</dbReference>
<dbReference type="AlphaFoldDB" id="A0A5E4MN12"/>
<keyword evidence="5" id="KW-0378">Hydrolase</keyword>
<dbReference type="PANTHER" id="PTHR11195:SF22">
    <property type="entry name" value="LYSOZYME"/>
    <property type="match status" value="1"/>
</dbReference>
<dbReference type="FunFam" id="1.10.530.10:FF:000019">
    <property type="entry name" value="lysozyme"/>
    <property type="match status" value="1"/>
</dbReference>
<evidence type="ECO:0000256" key="7">
    <source>
        <dbReference type="PIRSR" id="PIRSR608597-3"/>
    </source>
</evidence>
<evidence type="ECO:0000256" key="5">
    <source>
        <dbReference type="ARBA" id="ARBA00022801"/>
    </source>
</evidence>